<protein>
    <submittedName>
        <fullName evidence="1">IrrE protein</fullName>
    </submittedName>
</protein>
<evidence type="ECO:0000313" key="1">
    <source>
        <dbReference type="EMBL" id="DAD82282.1"/>
    </source>
</evidence>
<organism evidence="1">
    <name type="scientific">Siphoviridae sp. ct47J5</name>
    <dbReference type="NCBI Taxonomy" id="2826286"/>
    <lineage>
        <taxon>Viruses</taxon>
        <taxon>Duplodnaviria</taxon>
        <taxon>Heunggongvirae</taxon>
        <taxon>Uroviricota</taxon>
        <taxon>Caudoviricetes</taxon>
    </lineage>
</organism>
<sequence>MGTRADFYKVASENNVEILHRPLPITGSMSTEICGQCFIGLDNSRSYTYAEEQARIGHELGHCLYGGFYSIKMPFDIIERHEVRADHWYIRHAIPKQQLFAMLKQGRDACEIAELLDTTEEYVRRAYYYYKDTEELTEEELENA</sequence>
<dbReference type="EMBL" id="BK014915">
    <property type="protein sequence ID" value="DAD82282.1"/>
    <property type="molecule type" value="Genomic_DNA"/>
</dbReference>
<proteinExistence type="predicted"/>
<accession>A0A8S5MJ68</accession>
<name>A0A8S5MJ68_9CAUD</name>
<reference evidence="1" key="1">
    <citation type="journal article" date="2021" name="Proc. Natl. Acad. Sci. U.S.A.">
        <title>A Catalog of Tens of Thousands of Viruses from Human Metagenomes Reveals Hidden Associations with Chronic Diseases.</title>
        <authorList>
            <person name="Tisza M.J."/>
            <person name="Buck C.B."/>
        </authorList>
    </citation>
    <scope>NUCLEOTIDE SEQUENCE</scope>
    <source>
        <strain evidence="1">Ct47J5</strain>
    </source>
</reference>